<reference evidence="6" key="1">
    <citation type="journal article" date="2015" name="Proc. Natl. Acad. Sci. U.S.A.">
        <title>Networks of energetic and metabolic interactions define dynamics in microbial communities.</title>
        <authorList>
            <person name="Embree M."/>
            <person name="Liu J.K."/>
            <person name="Al-Bassam M.M."/>
            <person name="Zengler K."/>
        </authorList>
    </citation>
    <scope>NUCLEOTIDE SEQUENCE</scope>
</reference>
<evidence type="ECO:0000256" key="2">
    <source>
        <dbReference type="ARBA" id="ARBA00009820"/>
    </source>
</evidence>
<evidence type="ECO:0000256" key="4">
    <source>
        <dbReference type="ARBA" id="ARBA00022764"/>
    </source>
</evidence>
<dbReference type="GO" id="GO:0042597">
    <property type="term" value="C:periplasmic space"/>
    <property type="evidence" value="ECO:0007669"/>
    <property type="project" value="UniProtKB-SubCell"/>
</dbReference>
<sequence length="419" mass="46826">MSGAKIYVDISSPSFRPIPVVVCDFSYRSTGAATQTDGGTAVSENVKKYLSLTGIFNLLDRKSFLEDALSATPIVFEKINFSNWRVIGADYLLKGNVVQNHTEIMADVHLFDVVRATPVLIKKYRARANDLKRMSQAIASDMMIALINDRGDFETRIAFVSKNGLKSDIRLVSYDGEDTIPLTNHRSILLSPRWSPDGSLLAFTSFKRGRPEVYIRNLKTGEEKRVASFDGLNLCGGFSPDGKTLLLTLSKDGNEEIYALDISSLQPKRLTNNYSIDVSPSFSPDGKKIVFVSNRSGSPQIYAMDRDGSNVRRITYEGNYNTSPSWSPRGDRIAYEGQINRQYQIFSIDEQGNYPQQLTFDAADNESPSWSPSGRQIVYVSSRGAKSRIMIMNADGSQPRVLYEQNNKLAMPSWSPRLR</sequence>
<dbReference type="InterPro" id="IPR011659">
    <property type="entry name" value="WD40"/>
</dbReference>
<dbReference type="InterPro" id="IPR007195">
    <property type="entry name" value="TolB_N"/>
</dbReference>
<dbReference type="Gene3D" id="2.120.10.30">
    <property type="entry name" value="TolB, C-terminal domain"/>
    <property type="match status" value="1"/>
</dbReference>
<feature type="domain" description="TolB N-terminal" evidence="5">
    <location>
        <begin position="7"/>
        <end position="117"/>
    </location>
</feature>
<evidence type="ECO:0000259" key="5">
    <source>
        <dbReference type="Pfam" id="PF04052"/>
    </source>
</evidence>
<accession>A0A0W8FQI2</accession>
<dbReference type="GO" id="GO:0017038">
    <property type="term" value="P:protein import"/>
    <property type="evidence" value="ECO:0007669"/>
    <property type="project" value="InterPro"/>
</dbReference>
<dbReference type="HAMAP" id="MF_00671">
    <property type="entry name" value="TolB"/>
    <property type="match status" value="1"/>
</dbReference>
<protein>
    <submittedName>
        <fullName evidence="6">Tolb protein</fullName>
    </submittedName>
</protein>
<comment type="subcellular location">
    <subcellularLocation>
        <location evidence="1">Periplasm</location>
    </subcellularLocation>
</comment>
<name>A0A0W8FQI2_9ZZZZ</name>
<dbReference type="AlphaFoldDB" id="A0A0W8FQI2"/>
<dbReference type="SUPFAM" id="SSF69304">
    <property type="entry name" value="Tricorn protease N-terminal domain"/>
    <property type="match status" value="1"/>
</dbReference>
<comment type="caution">
    <text evidence="6">The sequence shown here is derived from an EMBL/GenBank/DDBJ whole genome shotgun (WGS) entry which is preliminary data.</text>
</comment>
<keyword evidence="3" id="KW-0732">Signal</keyword>
<dbReference type="Gene3D" id="3.40.50.10070">
    <property type="entry name" value="TolB, N-terminal domain"/>
    <property type="match status" value="1"/>
</dbReference>
<dbReference type="InterPro" id="IPR014167">
    <property type="entry name" value="Tol-Pal_TolB"/>
</dbReference>
<organism evidence="6">
    <name type="scientific">hydrocarbon metagenome</name>
    <dbReference type="NCBI Taxonomy" id="938273"/>
    <lineage>
        <taxon>unclassified sequences</taxon>
        <taxon>metagenomes</taxon>
        <taxon>ecological metagenomes</taxon>
    </lineage>
</organism>
<gene>
    <name evidence="6" type="ORF">ASZ90_007059</name>
</gene>
<dbReference type="PANTHER" id="PTHR36842">
    <property type="entry name" value="PROTEIN TOLB HOMOLOG"/>
    <property type="match status" value="1"/>
</dbReference>
<evidence type="ECO:0000256" key="1">
    <source>
        <dbReference type="ARBA" id="ARBA00004418"/>
    </source>
</evidence>
<dbReference type="Pfam" id="PF04052">
    <property type="entry name" value="TolB_N"/>
    <property type="match status" value="1"/>
</dbReference>
<dbReference type="SUPFAM" id="SSF52964">
    <property type="entry name" value="TolB, N-terminal domain"/>
    <property type="match status" value="1"/>
</dbReference>
<comment type="similarity">
    <text evidence="2">Belongs to the TolB family.</text>
</comment>
<dbReference type="PANTHER" id="PTHR36842:SF1">
    <property type="entry name" value="PROTEIN TOLB"/>
    <property type="match status" value="1"/>
</dbReference>
<dbReference type="NCBIfam" id="TIGR02800">
    <property type="entry name" value="propeller_TolB"/>
    <property type="match status" value="1"/>
</dbReference>
<dbReference type="EMBL" id="LNQE01000919">
    <property type="protein sequence ID" value="KUG23132.1"/>
    <property type="molecule type" value="Genomic_DNA"/>
</dbReference>
<dbReference type="Pfam" id="PF07676">
    <property type="entry name" value="PD40"/>
    <property type="match status" value="5"/>
</dbReference>
<evidence type="ECO:0000313" key="6">
    <source>
        <dbReference type="EMBL" id="KUG23132.1"/>
    </source>
</evidence>
<dbReference type="InterPro" id="IPR011042">
    <property type="entry name" value="6-blade_b-propeller_TolB-like"/>
</dbReference>
<keyword evidence="4" id="KW-0574">Periplasm</keyword>
<evidence type="ECO:0000256" key="3">
    <source>
        <dbReference type="ARBA" id="ARBA00022729"/>
    </source>
</evidence>
<proteinExistence type="inferred from homology"/>